<keyword evidence="5" id="KW-0539">Nucleus</keyword>
<keyword evidence="2" id="KW-0698">rRNA processing</keyword>
<protein>
    <recommendedName>
        <fullName evidence="8">BING4 C-terminal domain-containing protein</fullName>
    </recommendedName>
</protein>
<dbReference type="InterPro" id="IPR040315">
    <property type="entry name" value="WDR46/Utp7"/>
</dbReference>
<dbReference type="PANTHER" id="PTHR14085">
    <property type="entry name" value="WD-REPEAT PROTEIN BING4"/>
    <property type="match status" value="1"/>
</dbReference>
<reference evidence="9 10" key="1">
    <citation type="journal article" date="2024" name="Nat. Commun.">
        <title>Phylogenomics reveals the evolutionary origins of lichenization in chlorophyte algae.</title>
        <authorList>
            <person name="Puginier C."/>
            <person name="Libourel C."/>
            <person name="Otte J."/>
            <person name="Skaloud P."/>
            <person name="Haon M."/>
            <person name="Grisel S."/>
            <person name="Petersen M."/>
            <person name="Berrin J.G."/>
            <person name="Delaux P.M."/>
            <person name="Dal Grande F."/>
            <person name="Keller J."/>
        </authorList>
    </citation>
    <scope>NUCLEOTIDE SEQUENCE [LARGE SCALE GENOMIC DNA]</scope>
    <source>
        <strain evidence="9 10">SAG 245.80</strain>
    </source>
</reference>
<keyword evidence="4" id="KW-0677">Repeat</keyword>
<evidence type="ECO:0000256" key="5">
    <source>
        <dbReference type="ARBA" id="ARBA00023242"/>
    </source>
</evidence>
<feature type="compositionally biased region" description="Basic residues" evidence="7">
    <location>
        <begin position="483"/>
        <end position="500"/>
    </location>
</feature>
<evidence type="ECO:0000256" key="2">
    <source>
        <dbReference type="ARBA" id="ARBA00022552"/>
    </source>
</evidence>
<organism evidence="9 10">
    <name type="scientific">Elliptochloris bilobata</name>
    <dbReference type="NCBI Taxonomy" id="381761"/>
    <lineage>
        <taxon>Eukaryota</taxon>
        <taxon>Viridiplantae</taxon>
        <taxon>Chlorophyta</taxon>
        <taxon>core chlorophytes</taxon>
        <taxon>Trebouxiophyceae</taxon>
        <taxon>Trebouxiophyceae incertae sedis</taxon>
        <taxon>Elliptochloris clade</taxon>
        <taxon>Elliptochloris</taxon>
    </lineage>
</organism>
<dbReference type="SMART" id="SM01033">
    <property type="entry name" value="BING4CT"/>
    <property type="match status" value="1"/>
</dbReference>
<evidence type="ECO:0000256" key="7">
    <source>
        <dbReference type="SAM" id="MobiDB-lite"/>
    </source>
</evidence>
<feature type="region of interest" description="Disordered" evidence="7">
    <location>
        <begin position="472"/>
        <end position="508"/>
    </location>
</feature>
<dbReference type="GO" id="GO:0032040">
    <property type="term" value="C:small-subunit processome"/>
    <property type="evidence" value="ECO:0007669"/>
    <property type="project" value="TreeGrafter"/>
</dbReference>
<comment type="subcellular location">
    <subcellularLocation>
        <location evidence="1">Nucleus</location>
        <location evidence="1">Nucleolus</location>
    </subcellularLocation>
</comment>
<gene>
    <name evidence="9" type="ORF">WJX81_004686</name>
</gene>
<dbReference type="GO" id="GO:0030686">
    <property type="term" value="C:90S preribosome"/>
    <property type="evidence" value="ECO:0007669"/>
    <property type="project" value="TreeGrafter"/>
</dbReference>
<name>A0AAW1QL75_9CHLO</name>
<evidence type="ECO:0000313" key="9">
    <source>
        <dbReference type="EMBL" id="KAK9822240.1"/>
    </source>
</evidence>
<evidence type="ECO:0000256" key="1">
    <source>
        <dbReference type="ARBA" id="ARBA00004604"/>
    </source>
</evidence>
<evidence type="ECO:0000256" key="3">
    <source>
        <dbReference type="ARBA" id="ARBA00022574"/>
    </source>
</evidence>
<dbReference type="SMART" id="SM00320">
    <property type="entry name" value="WD40"/>
    <property type="match status" value="3"/>
</dbReference>
<dbReference type="PROSITE" id="PS50294">
    <property type="entry name" value="WD_REPEATS_REGION"/>
    <property type="match status" value="1"/>
</dbReference>
<dbReference type="Pfam" id="PF08149">
    <property type="entry name" value="BING4CT"/>
    <property type="match status" value="1"/>
</dbReference>
<proteinExistence type="predicted"/>
<comment type="caution">
    <text evidence="9">The sequence shown here is derived from an EMBL/GenBank/DDBJ whole genome shotgun (WGS) entry which is preliminary data.</text>
</comment>
<keyword evidence="3 6" id="KW-0853">WD repeat</keyword>
<dbReference type="Pfam" id="PF00400">
    <property type="entry name" value="WD40"/>
    <property type="match status" value="1"/>
</dbReference>
<dbReference type="EMBL" id="JALJOU010000089">
    <property type="protein sequence ID" value="KAK9822240.1"/>
    <property type="molecule type" value="Genomic_DNA"/>
</dbReference>
<dbReference type="AlphaFoldDB" id="A0AAW1QL75"/>
<dbReference type="InterPro" id="IPR019775">
    <property type="entry name" value="WD40_repeat_CS"/>
</dbReference>
<dbReference type="InterPro" id="IPR036322">
    <property type="entry name" value="WD40_repeat_dom_sf"/>
</dbReference>
<dbReference type="PROSITE" id="PS50082">
    <property type="entry name" value="WD_REPEATS_2"/>
    <property type="match status" value="1"/>
</dbReference>
<evidence type="ECO:0000259" key="8">
    <source>
        <dbReference type="SMART" id="SM01033"/>
    </source>
</evidence>
<dbReference type="PROSITE" id="PS00678">
    <property type="entry name" value="WD_REPEATS_1"/>
    <property type="match status" value="1"/>
</dbReference>
<sequence length="524" mass="57895">MVEEAERPAEPPHDAGQAGPSGRKREREKGGPGGRAAKFRRGQAVATHAIPDKKLKAKMRYSERLASEAAHMAAKTDEWLLPSEPGALEVEGMERTWQIQQAALVREAEEGAGRKAFDLALPALGPYALDFTRNGRFLLLGGRRGHIALLDWQRAKLLCEVQVRETLRDVQFLHNDQFFAAAQKKYMYIYDKRGIEVHCLKEHIAARRLDFLPYHFLLTSIGEAGVLWYQDTSTGRIVAQHRTRLGACDVMRHNPWNAVQCLGHVNGTVTMWTPNITTPVVKLLCHKGPVRALAVDLSGRHLVTAGADGQVRVWDVRMYKPRHAYFSHAPVEALDISQRGLLALGHGHTVQVWQDALAEKQQSPYMRQTLASSGLRGLRFCPYEDVLGAGHAGGLSTLLVPGAGEPNYDSRVADPFQTAKARREQEVHALLDKLQPDMIVLDPDSIGQVRKEPAEARAAAAAEAQAANAARRAAAADKADAKKRMKGKNKPSRRAARKKANIIEETKGPMRARVARALPHLQIT</sequence>
<dbReference type="Proteomes" id="UP001445335">
    <property type="component" value="Unassembled WGS sequence"/>
</dbReference>
<dbReference type="SUPFAM" id="SSF50978">
    <property type="entry name" value="WD40 repeat-like"/>
    <property type="match status" value="1"/>
</dbReference>
<dbReference type="InterPro" id="IPR012952">
    <property type="entry name" value="BING4_C_dom"/>
</dbReference>
<dbReference type="InterPro" id="IPR015943">
    <property type="entry name" value="WD40/YVTN_repeat-like_dom_sf"/>
</dbReference>
<evidence type="ECO:0000256" key="4">
    <source>
        <dbReference type="ARBA" id="ARBA00022737"/>
    </source>
</evidence>
<evidence type="ECO:0000256" key="6">
    <source>
        <dbReference type="PROSITE-ProRule" id="PRU00221"/>
    </source>
</evidence>
<dbReference type="PANTHER" id="PTHR14085:SF3">
    <property type="entry name" value="WD REPEAT-CONTAINING PROTEIN 46"/>
    <property type="match status" value="1"/>
</dbReference>
<evidence type="ECO:0000313" key="10">
    <source>
        <dbReference type="Proteomes" id="UP001445335"/>
    </source>
</evidence>
<feature type="domain" description="BING4 C-terminal" evidence="8">
    <location>
        <begin position="364"/>
        <end position="443"/>
    </location>
</feature>
<keyword evidence="10" id="KW-1185">Reference proteome</keyword>
<dbReference type="FunFam" id="2.130.10.10:FF:000378">
    <property type="entry name" value="U3 small nucleolar RNA-associated protein 7"/>
    <property type="match status" value="1"/>
</dbReference>
<dbReference type="Gene3D" id="2.130.10.10">
    <property type="entry name" value="YVTN repeat-like/Quinoprotein amine dehydrogenase"/>
    <property type="match status" value="1"/>
</dbReference>
<accession>A0AAW1QL75</accession>
<feature type="region of interest" description="Disordered" evidence="7">
    <location>
        <begin position="1"/>
        <end position="51"/>
    </location>
</feature>
<feature type="compositionally biased region" description="Basic and acidic residues" evidence="7">
    <location>
        <begin position="1"/>
        <end position="13"/>
    </location>
</feature>
<dbReference type="GO" id="GO:0000462">
    <property type="term" value="P:maturation of SSU-rRNA from tricistronic rRNA transcript (SSU-rRNA, 5.8S rRNA, LSU-rRNA)"/>
    <property type="evidence" value="ECO:0007669"/>
    <property type="project" value="TreeGrafter"/>
</dbReference>
<feature type="repeat" description="WD" evidence="6">
    <location>
        <begin position="283"/>
        <end position="317"/>
    </location>
</feature>
<dbReference type="InterPro" id="IPR001680">
    <property type="entry name" value="WD40_rpt"/>
</dbReference>